<dbReference type="Proteomes" id="UP001278995">
    <property type="component" value="Unassembled WGS sequence"/>
</dbReference>
<dbReference type="AlphaFoldDB" id="A0AB35UT80"/>
<gene>
    <name evidence="1" type="ORF">SKM51_07920</name>
</gene>
<proteinExistence type="predicted"/>
<dbReference type="InterPro" id="IPR023211">
    <property type="entry name" value="DNA_pol_palm_dom_sf"/>
</dbReference>
<protein>
    <recommendedName>
        <fullName evidence="3">DNA-directed DNA polymerase</fullName>
    </recommendedName>
</protein>
<evidence type="ECO:0008006" key="3">
    <source>
        <dbReference type="Google" id="ProtNLM"/>
    </source>
</evidence>
<dbReference type="Gene3D" id="3.90.1600.10">
    <property type="entry name" value="Palm domain of DNA polymerase"/>
    <property type="match status" value="1"/>
</dbReference>
<evidence type="ECO:0000313" key="1">
    <source>
        <dbReference type="EMBL" id="MDY6487124.1"/>
    </source>
</evidence>
<evidence type="ECO:0000313" key="2">
    <source>
        <dbReference type="Proteomes" id="UP001278995"/>
    </source>
</evidence>
<dbReference type="RefSeq" id="WP_321099551.1">
    <property type="nucleotide sequence ID" value="NZ_JAXHPL010000037.1"/>
</dbReference>
<dbReference type="InterPro" id="IPR043502">
    <property type="entry name" value="DNA/RNA_pol_sf"/>
</dbReference>
<comment type="caution">
    <text evidence="1">The sequence shown here is derived from an EMBL/GenBank/DDBJ whole genome shotgun (WGS) entry which is preliminary data.</text>
</comment>
<reference evidence="1 2" key="1">
    <citation type="submission" date="2023-11" db="EMBL/GenBank/DDBJ databases">
        <title>The common occurrence of Acinetobacte faecalis in cattle feces and its emended description.</title>
        <authorList>
            <person name="Kyselkova M."/>
            <person name="Xanthopoulou K."/>
            <person name="Shestivska V."/>
            <person name="Spanelova P."/>
            <person name="Maixnerova M."/>
            <person name="Higgins P.G."/>
            <person name="Nemec A."/>
        </authorList>
    </citation>
    <scope>NUCLEOTIDE SEQUENCE [LARGE SCALE GENOMIC DNA]</scope>
    <source>
        <strain evidence="1 2">ANC 7483</strain>
    </source>
</reference>
<accession>A0AB35UT80</accession>
<dbReference type="EMBL" id="JAXHPL010000037">
    <property type="protein sequence ID" value="MDY6487124.1"/>
    <property type="molecule type" value="Genomic_DNA"/>
</dbReference>
<dbReference type="SUPFAM" id="SSF56672">
    <property type="entry name" value="DNA/RNA polymerases"/>
    <property type="match status" value="1"/>
</dbReference>
<sequence>MSLICSKYLPEINLGKFSNYSKVERIFSNKSNEIDDVYIWGAANSTHFLCNEKITSISEIAIHNNKILVLTNKEANYLLNFSIKNNVEILVFENLFPFFNDIKYVSMEKNFDILLKKIIYLKKKNIPLKKISTVYSNLYLHKVERKIRNKSILDQAFRLYPLSGYQEVFKLKETRKNRTILCLDFNSMYPSVLDQSFFDPKYLEYKKVNKKVNSLDDIENGLHHVILYKCKNDYFKEYNYFQYINKKIKQSYTIEDEPIEILLFNDEIKFIFDFFEEIFIIDSIISHKSIKHPLCKEANSLYNQRLSFKKDNNITLASLTKLKLTLLHSCTNQKKFKRLNVKDKCHIQQLIVSHYDIPIEESEFFMEYFVKKGIIKFKKNNKGYDVDILDTTSAYNVLSLSAHVIAKSKVKLMETIMSFLSFQNLEICYVNIDCIHLSIESNDIDFFLNKFKHVIGDKLGQLKIENIATQGYWLDIGRYWLYSNNNLIEHKNILFNTPYLLDPYRKFRKFRKITKFEGFHYISEHNINLLNCLNMKKKIIKMDDHIKLCRFNQKTLTSIVNYKENLITNLKNNYPTYKGLIDEIFD</sequence>
<name>A0AB35UT80_9GAMM</name>
<organism evidence="1 2">
    <name type="scientific">Acinetobacter faecalis</name>
    <dbReference type="NCBI Taxonomy" id="2665161"/>
    <lineage>
        <taxon>Bacteria</taxon>
        <taxon>Pseudomonadati</taxon>
        <taxon>Pseudomonadota</taxon>
        <taxon>Gammaproteobacteria</taxon>
        <taxon>Moraxellales</taxon>
        <taxon>Moraxellaceae</taxon>
        <taxon>Acinetobacter</taxon>
    </lineage>
</organism>